<protein>
    <submittedName>
        <fullName evidence="1">Uncharacterized protein</fullName>
    </submittedName>
</protein>
<evidence type="ECO:0000313" key="2">
    <source>
        <dbReference type="Proteomes" id="UP000095463"/>
    </source>
</evidence>
<dbReference type="RefSeq" id="WP_069907647.1">
    <property type="nucleotide sequence ID" value="NZ_LAJE02000010.1"/>
</dbReference>
<accession>A0A1E5XX92</accession>
<keyword evidence="2" id="KW-1185">Reference proteome</keyword>
<sequence>PEFIELSGAVAVAAAKLARVTELSAAELAPSAEIAAAAAELAKARAAMAAAIRGLDKDLAAAKLDAVAARVAIADATVKRDALRDAHAALLARATDTADVAQLADNLAALGYTGPLGEQVRSWQRLSGLPVTGIVSLSQLVIAEGPVHVAAHDASVGETLLAASADRSSILDYSSTTKLVTVPLAVADQALAAVGRRVTITLPDDREVAGKISEVGSVVTDGNIEVTVAIADQAALDGLEVASVDVDFVSERRNDVLSVPIAALLARPEGGFAVELVDAGGTRLVPVDTGLFAAGRVEVSGDGIAEGERVSVPG</sequence>
<dbReference type="EMBL" id="LAJE02000010">
    <property type="protein sequence ID" value="OEO33228.1"/>
    <property type="molecule type" value="Genomic_DNA"/>
</dbReference>
<comment type="caution">
    <text evidence="1">The sequence shown here is derived from an EMBL/GenBank/DDBJ whole genome shotgun (WGS) entry which is preliminary data.</text>
</comment>
<proteinExistence type="predicted"/>
<organism evidence="1 2">
    <name type="scientific">Devosia insulae DS-56</name>
    <dbReference type="NCBI Taxonomy" id="1116389"/>
    <lineage>
        <taxon>Bacteria</taxon>
        <taxon>Pseudomonadati</taxon>
        <taxon>Pseudomonadota</taxon>
        <taxon>Alphaproteobacteria</taxon>
        <taxon>Hyphomicrobiales</taxon>
        <taxon>Devosiaceae</taxon>
        <taxon>Devosia</taxon>
    </lineage>
</organism>
<evidence type="ECO:0000313" key="1">
    <source>
        <dbReference type="EMBL" id="OEO33228.1"/>
    </source>
</evidence>
<name>A0A1E5XX92_9HYPH</name>
<dbReference type="Gene3D" id="2.40.420.20">
    <property type="match status" value="1"/>
</dbReference>
<dbReference type="Proteomes" id="UP000095463">
    <property type="component" value="Unassembled WGS sequence"/>
</dbReference>
<dbReference type="AlphaFoldDB" id="A0A1E5XX92"/>
<feature type="non-terminal residue" evidence="1">
    <location>
        <position position="1"/>
    </location>
</feature>
<gene>
    <name evidence="1" type="ORF">VW23_007690</name>
</gene>
<reference evidence="1 2" key="1">
    <citation type="journal article" date="2015" name="Genome Announc.">
        <title>Genome Assemblies of Three Soil-Associated Devosia species: D. insulae, D. limi, and D. soli.</title>
        <authorList>
            <person name="Hassan Y.I."/>
            <person name="Lepp D."/>
            <person name="Zhou T."/>
        </authorList>
    </citation>
    <scope>NUCLEOTIDE SEQUENCE [LARGE SCALE GENOMIC DNA]</scope>
    <source>
        <strain evidence="1 2">DS-56</strain>
    </source>
</reference>